<dbReference type="Proteomes" id="UP000243024">
    <property type="component" value="Unassembled WGS sequence"/>
</dbReference>
<proteinExistence type="predicted"/>
<sequence length="75" mass="8581">MAPKTPKKSARPLPPVGRFFFCANTRFFGRKRRKRFFRPPVAGRAGTPARSVAARRRAAWRGSKREADEGRFFGE</sequence>
<dbReference type="STRING" id="1484.SA87_03890"/>
<feature type="compositionally biased region" description="Basic and acidic residues" evidence="1">
    <location>
        <begin position="63"/>
        <end position="75"/>
    </location>
</feature>
<gene>
    <name evidence="2" type="ORF">SA87_03890</name>
</gene>
<evidence type="ECO:0000313" key="3">
    <source>
        <dbReference type="Proteomes" id="UP000243024"/>
    </source>
</evidence>
<name>A0A132N9Z1_HYDSH</name>
<protein>
    <submittedName>
        <fullName evidence="2">Uncharacterized protein</fullName>
    </submittedName>
</protein>
<accession>A0A132N9Z1</accession>
<evidence type="ECO:0000313" key="2">
    <source>
        <dbReference type="EMBL" id="OAR03306.1"/>
    </source>
</evidence>
<dbReference type="EMBL" id="JXBB01000063">
    <property type="protein sequence ID" value="OAR03306.1"/>
    <property type="molecule type" value="Genomic_DNA"/>
</dbReference>
<comment type="caution">
    <text evidence="2">The sequence shown here is derived from an EMBL/GenBank/DDBJ whole genome shotgun (WGS) entry which is preliminary data.</text>
</comment>
<dbReference type="AlphaFoldDB" id="A0A132N9Z1"/>
<evidence type="ECO:0000256" key="1">
    <source>
        <dbReference type="SAM" id="MobiDB-lite"/>
    </source>
</evidence>
<reference evidence="2 3" key="1">
    <citation type="submission" date="2015-09" db="EMBL/GenBank/DDBJ databases">
        <title>Draft genome sequence of Hydrogenibacillus schlegelii DSM 2000.</title>
        <authorList>
            <person name="Hemp J."/>
        </authorList>
    </citation>
    <scope>NUCLEOTIDE SEQUENCE [LARGE SCALE GENOMIC DNA]</scope>
    <source>
        <strain evidence="2 3">MA 48</strain>
    </source>
</reference>
<feature type="region of interest" description="Disordered" evidence="1">
    <location>
        <begin position="40"/>
        <end position="75"/>
    </location>
</feature>
<organism evidence="2 3">
    <name type="scientific">Hydrogenibacillus schlegelii</name>
    <name type="common">Bacillus schlegelii</name>
    <dbReference type="NCBI Taxonomy" id="1484"/>
    <lineage>
        <taxon>Bacteria</taxon>
        <taxon>Bacillati</taxon>
        <taxon>Bacillota</taxon>
        <taxon>Bacilli</taxon>
        <taxon>Bacillales</taxon>
        <taxon>Bacillales Family X. Incertae Sedis</taxon>
        <taxon>Hydrogenibacillus</taxon>
    </lineage>
</organism>
<keyword evidence="3" id="KW-1185">Reference proteome</keyword>